<accession>A0A8J8FBV8</accession>
<name>A0A8J8FBV8_9BACT</name>
<organism evidence="2 3">
    <name type="scientific">Limnovirga soli</name>
    <dbReference type="NCBI Taxonomy" id="2656915"/>
    <lineage>
        <taxon>Bacteria</taxon>
        <taxon>Pseudomonadati</taxon>
        <taxon>Bacteroidota</taxon>
        <taxon>Chitinophagia</taxon>
        <taxon>Chitinophagales</taxon>
        <taxon>Chitinophagaceae</taxon>
        <taxon>Limnovirga</taxon>
    </lineage>
</organism>
<feature type="signal peptide" evidence="1">
    <location>
        <begin position="1"/>
        <end position="18"/>
    </location>
</feature>
<dbReference type="EMBL" id="WHPF01000004">
    <property type="protein sequence ID" value="NNV55153.1"/>
    <property type="molecule type" value="Genomic_DNA"/>
</dbReference>
<dbReference type="AlphaFoldDB" id="A0A8J8FBV8"/>
<keyword evidence="1" id="KW-0732">Signal</keyword>
<dbReference type="Proteomes" id="UP000598971">
    <property type="component" value="Unassembled WGS sequence"/>
</dbReference>
<proteinExistence type="predicted"/>
<reference evidence="2" key="1">
    <citation type="submission" date="2019-10" db="EMBL/GenBank/DDBJ databases">
        <title>Draft genome sequence of Panacibacter sp. KCS-6.</title>
        <authorList>
            <person name="Yim K.J."/>
        </authorList>
    </citation>
    <scope>NUCLEOTIDE SEQUENCE</scope>
    <source>
        <strain evidence="2">KCS-6</strain>
    </source>
</reference>
<protein>
    <recommendedName>
        <fullName evidence="4">DUF3575 domain-containing protein</fullName>
    </recommendedName>
</protein>
<comment type="caution">
    <text evidence="2">The sequence shown here is derived from an EMBL/GenBank/DDBJ whole genome shotgun (WGS) entry which is preliminary data.</text>
</comment>
<gene>
    <name evidence="2" type="ORF">GD597_06765</name>
</gene>
<evidence type="ECO:0000256" key="1">
    <source>
        <dbReference type="SAM" id="SignalP"/>
    </source>
</evidence>
<evidence type="ECO:0008006" key="4">
    <source>
        <dbReference type="Google" id="ProtNLM"/>
    </source>
</evidence>
<sequence length="181" mass="20467">MKFYLLVLTCCLSLHTYAQVNKPKKLQAGIELDVLPYATGGYFGAGWLGKDVWRVRALTAFVKKPDWSTKKEFSNHQIHAYALVVDRFLKKDWKGWWAGAGVVYWNSTIQTDAKIQTAQFNNLLLNGSIGYNITLCKHVYLSPWASLNLKLAGDKNVLVDNKIYTLPTINSEASLKLGYTF</sequence>
<evidence type="ECO:0000313" key="2">
    <source>
        <dbReference type="EMBL" id="NNV55153.1"/>
    </source>
</evidence>
<evidence type="ECO:0000313" key="3">
    <source>
        <dbReference type="Proteomes" id="UP000598971"/>
    </source>
</evidence>
<keyword evidence="3" id="KW-1185">Reference proteome</keyword>
<feature type="chain" id="PRO_5035202191" description="DUF3575 domain-containing protein" evidence="1">
    <location>
        <begin position="19"/>
        <end position="181"/>
    </location>
</feature>
<dbReference type="RefSeq" id="WP_171607081.1">
    <property type="nucleotide sequence ID" value="NZ_WHPF01000004.1"/>
</dbReference>